<dbReference type="PROSITE" id="PS50021">
    <property type="entry name" value="CH"/>
    <property type="match status" value="1"/>
</dbReference>
<dbReference type="Pfam" id="PF11971">
    <property type="entry name" value="CAMSAP_CH"/>
    <property type="match status" value="1"/>
</dbReference>
<dbReference type="GO" id="GO:0005737">
    <property type="term" value="C:cytoplasm"/>
    <property type="evidence" value="ECO:0007669"/>
    <property type="project" value="TreeGrafter"/>
</dbReference>
<protein>
    <submittedName>
        <fullName evidence="2">Guanine nucleotide exchange factor VAV3</fullName>
    </submittedName>
</protein>
<dbReference type="PANTHER" id="PTHR45818">
    <property type="entry name" value="PROTEIN VAV"/>
    <property type="match status" value="1"/>
</dbReference>
<dbReference type="PANTHER" id="PTHR45818:SF1">
    <property type="entry name" value="GUANINE NUCLEOTIDE EXCHANGE FACTOR VAV3"/>
    <property type="match status" value="1"/>
</dbReference>
<dbReference type="GO" id="GO:0005085">
    <property type="term" value="F:guanyl-nucleotide exchange factor activity"/>
    <property type="evidence" value="ECO:0007669"/>
    <property type="project" value="TreeGrafter"/>
</dbReference>
<accession>A0A5C6NWU0</accession>
<dbReference type="GO" id="GO:0016477">
    <property type="term" value="P:cell migration"/>
    <property type="evidence" value="ECO:0007669"/>
    <property type="project" value="TreeGrafter"/>
</dbReference>
<keyword evidence="3" id="KW-1185">Reference proteome</keyword>
<comment type="caution">
    <text evidence="2">The sequence shown here is derived from an EMBL/GenBank/DDBJ whole genome shotgun (WGS) entry which is preliminary data.</text>
</comment>
<sequence>MEYWKQCALWLINCKVLPANHRVTWESAQVFDLAQTLRDGVLLCHLLNNLRPQTINLKEINLRPQMSQNSMSRLMFAFVGVNVWLWLWDGRHGQVDSPTEPAEPQRDERTLYLLMKAVEVQE</sequence>
<dbReference type="SUPFAM" id="SSF47576">
    <property type="entry name" value="Calponin-homology domain, CH-domain"/>
    <property type="match status" value="1"/>
</dbReference>
<name>A0A5C6NWU0_9TELE</name>
<dbReference type="Gene3D" id="1.10.418.10">
    <property type="entry name" value="Calponin-like domain"/>
    <property type="match status" value="1"/>
</dbReference>
<dbReference type="InterPro" id="IPR022613">
    <property type="entry name" value="CH_CAMSAP_2"/>
</dbReference>
<proteinExistence type="predicted"/>
<dbReference type="AlphaFoldDB" id="A0A5C6NWU0"/>
<dbReference type="InterPro" id="IPR036872">
    <property type="entry name" value="CH_dom_sf"/>
</dbReference>
<reference evidence="2 3" key="1">
    <citation type="submission" date="2019-04" db="EMBL/GenBank/DDBJ databases">
        <title>Chromosome genome assembly for Takifugu flavidus.</title>
        <authorList>
            <person name="Xiao S."/>
        </authorList>
    </citation>
    <scope>NUCLEOTIDE SEQUENCE [LARGE SCALE GENOMIC DNA]</scope>
    <source>
        <strain evidence="2">HTHZ2018</strain>
        <tissue evidence="2">Muscle</tissue>
    </source>
</reference>
<evidence type="ECO:0000313" key="3">
    <source>
        <dbReference type="Proteomes" id="UP000324091"/>
    </source>
</evidence>
<dbReference type="GO" id="GO:0005886">
    <property type="term" value="C:plasma membrane"/>
    <property type="evidence" value="ECO:0007669"/>
    <property type="project" value="TreeGrafter"/>
</dbReference>
<dbReference type="Proteomes" id="UP000324091">
    <property type="component" value="Chromosome 17"/>
</dbReference>
<organism evidence="2 3">
    <name type="scientific">Takifugu flavidus</name>
    <name type="common">sansaifugu</name>
    <dbReference type="NCBI Taxonomy" id="433684"/>
    <lineage>
        <taxon>Eukaryota</taxon>
        <taxon>Metazoa</taxon>
        <taxon>Chordata</taxon>
        <taxon>Craniata</taxon>
        <taxon>Vertebrata</taxon>
        <taxon>Euteleostomi</taxon>
        <taxon>Actinopterygii</taxon>
        <taxon>Neopterygii</taxon>
        <taxon>Teleostei</taxon>
        <taxon>Neoteleostei</taxon>
        <taxon>Acanthomorphata</taxon>
        <taxon>Eupercaria</taxon>
        <taxon>Tetraodontiformes</taxon>
        <taxon>Tetradontoidea</taxon>
        <taxon>Tetraodontidae</taxon>
        <taxon>Takifugu</taxon>
    </lineage>
</organism>
<evidence type="ECO:0000259" key="1">
    <source>
        <dbReference type="PROSITE" id="PS50021"/>
    </source>
</evidence>
<dbReference type="InterPro" id="IPR001715">
    <property type="entry name" value="CH_dom"/>
</dbReference>
<dbReference type="EMBL" id="RHFK02000009">
    <property type="protein sequence ID" value="TWW71308.1"/>
    <property type="molecule type" value="Genomic_DNA"/>
</dbReference>
<feature type="domain" description="Calponin-homology (CH)" evidence="1">
    <location>
        <begin position="1"/>
        <end position="122"/>
    </location>
</feature>
<evidence type="ECO:0000313" key="2">
    <source>
        <dbReference type="EMBL" id="TWW71308.1"/>
    </source>
</evidence>
<gene>
    <name evidence="2" type="ORF">D4764_17G0007910</name>
</gene>